<keyword evidence="3" id="KW-1185">Reference proteome</keyword>
<proteinExistence type="predicted"/>
<evidence type="ECO:0000256" key="1">
    <source>
        <dbReference type="SAM" id="Coils"/>
    </source>
</evidence>
<feature type="non-terminal residue" evidence="2">
    <location>
        <position position="90"/>
    </location>
</feature>
<comment type="caution">
    <text evidence="2">The sequence shown here is derived from an EMBL/GenBank/DDBJ whole genome shotgun (WGS) entry which is preliminary data.</text>
</comment>
<name>A0A8X6JGA2_TRICU</name>
<reference evidence="2" key="1">
    <citation type="submission" date="2020-07" db="EMBL/GenBank/DDBJ databases">
        <title>Multicomponent nature underlies the extraordinary mechanical properties of spider dragline silk.</title>
        <authorList>
            <person name="Kono N."/>
            <person name="Nakamura H."/>
            <person name="Mori M."/>
            <person name="Yoshida Y."/>
            <person name="Ohtoshi R."/>
            <person name="Malay A.D."/>
            <person name="Moran D.A.P."/>
            <person name="Tomita M."/>
            <person name="Numata K."/>
            <person name="Arakawa K."/>
        </authorList>
    </citation>
    <scope>NUCLEOTIDE SEQUENCE</scope>
</reference>
<keyword evidence="1" id="KW-0175">Coiled coil</keyword>
<sequence length="90" mass="10105">LTREAVECVVTNSTEEGGDLDIECNVTKKEEAQKYALLFKDSTLLSDCFMGALAIVDKDLTQEEKEKVDELMEDLQEVYDRIQNIQGSGN</sequence>
<evidence type="ECO:0000313" key="3">
    <source>
        <dbReference type="Proteomes" id="UP000887116"/>
    </source>
</evidence>
<protein>
    <submittedName>
        <fullName evidence="2">Uncharacterized protein</fullName>
    </submittedName>
</protein>
<dbReference type="Proteomes" id="UP000887116">
    <property type="component" value="Unassembled WGS sequence"/>
</dbReference>
<organism evidence="2 3">
    <name type="scientific">Trichonephila clavata</name>
    <name type="common">Joro spider</name>
    <name type="synonym">Nephila clavata</name>
    <dbReference type="NCBI Taxonomy" id="2740835"/>
    <lineage>
        <taxon>Eukaryota</taxon>
        <taxon>Metazoa</taxon>
        <taxon>Ecdysozoa</taxon>
        <taxon>Arthropoda</taxon>
        <taxon>Chelicerata</taxon>
        <taxon>Arachnida</taxon>
        <taxon>Araneae</taxon>
        <taxon>Araneomorphae</taxon>
        <taxon>Entelegynae</taxon>
        <taxon>Araneoidea</taxon>
        <taxon>Nephilidae</taxon>
        <taxon>Trichonephila</taxon>
    </lineage>
</organism>
<evidence type="ECO:0000313" key="2">
    <source>
        <dbReference type="EMBL" id="GFR05301.1"/>
    </source>
</evidence>
<dbReference type="EMBL" id="BMAO01025840">
    <property type="protein sequence ID" value="GFR05301.1"/>
    <property type="molecule type" value="Genomic_DNA"/>
</dbReference>
<gene>
    <name evidence="2" type="ORF">TNCT_54041</name>
</gene>
<accession>A0A8X6JGA2</accession>
<feature type="coiled-coil region" evidence="1">
    <location>
        <begin position="58"/>
        <end position="88"/>
    </location>
</feature>
<dbReference type="AlphaFoldDB" id="A0A8X6JGA2"/>